<evidence type="ECO:0000313" key="3">
    <source>
        <dbReference type="Proteomes" id="UP000078542"/>
    </source>
</evidence>
<dbReference type="InterPro" id="IPR004875">
    <property type="entry name" value="DDE_SF_endonuclease_dom"/>
</dbReference>
<gene>
    <name evidence="2" type="ORF">ALC62_03876</name>
</gene>
<reference evidence="2 3" key="1">
    <citation type="submission" date="2016-03" db="EMBL/GenBank/DDBJ databases">
        <title>Cyphomyrmex costatus WGS genome.</title>
        <authorList>
            <person name="Nygaard S."/>
            <person name="Hu H."/>
            <person name="Boomsma J."/>
            <person name="Zhang G."/>
        </authorList>
    </citation>
    <scope>NUCLEOTIDE SEQUENCE [LARGE SCALE GENOMIC DNA]</scope>
    <source>
        <strain evidence="2">MS0001</strain>
        <tissue evidence="2">Whole body</tissue>
    </source>
</reference>
<dbReference type="Proteomes" id="UP000078542">
    <property type="component" value="Unassembled WGS sequence"/>
</dbReference>
<organism evidence="2 3">
    <name type="scientific">Cyphomyrmex costatus</name>
    <dbReference type="NCBI Taxonomy" id="456900"/>
    <lineage>
        <taxon>Eukaryota</taxon>
        <taxon>Metazoa</taxon>
        <taxon>Ecdysozoa</taxon>
        <taxon>Arthropoda</taxon>
        <taxon>Hexapoda</taxon>
        <taxon>Insecta</taxon>
        <taxon>Pterygota</taxon>
        <taxon>Neoptera</taxon>
        <taxon>Endopterygota</taxon>
        <taxon>Hymenoptera</taxon>
        <taxon>Apocrita</taxon>
        <taxon>Aculeata</taxon>
        <taxon>Formicoidea</taxon>
        <taxon>Formicidae</taxon>
        <taxon>Myrmicinae</taxon>
        <taxon>Cyphomyrmex</taxon>
    </lineage>
</organism>
<evidence type="ECO:0000313" key="2">
    <source>
        <dbReference type="EMBL" id="KYN05230.1"/>
    </source>
</evidence>
<dbReference type="EMBL" id="KQ977163">
    <property type="protein sequence ID" value="KYN05230.1"/>
    <property type="molecule type" value="Genomic_DNA"/>
</dbReference>
<dbReference type="Gene3D" id="3.30.420.10">
    <property type="entry name" value="Ribonuclease H-like superfamily/Ribonuclease H"/>
    <property type="match status" value="1"/>
</dbReference>
<dbReference type="Pfam" id="PF03184">
    <property type="entry name" value="DDE_1"/>
    <property type="match status" value="1"/>
</dbReference>
<dbReference type="AlphaFoldDB" id="A0A151IKU0"/>
<proteinExistence type="predicted"/>
<keyword evidence="3" id="KW-1185">Reference proteome</keyword>
<feature type="domain" description="DDE-1" evidence="1">
    <location>
        <begin position="51"/>
        <end position="132"/>
    </location>
</feature>
<dbReference type="STRING" id="456900.A0A151IKU0"/>
<sequence>MPIRSRFTPSVLALSVGGLTQQAALTQAQARNFIPPFFIFPRKKFKSHFLSNAPIGSAGSANKSDWITAPDFLLFLQHFQSHSRASAENPVLLILDNHQSHTSIEALQFYREHNITVLSLPPHCSHKLQSVNLYKRGPPSDDLDLDICCQGHDPE</sequence>
<accession>A0A151IKU0</accession>
<evidence type="ECO:0000259" key="1">
    <source>
        <dbReference type="Pfam" id="PF03184"/>
    </source>
</evidence>
<dbReference type="InterPro" id="IPR036397">
    <property type="entry name" value="RNaseH_sf"/>
</dbReference>
<protein>
    <recommendedName>
        <fullName evidence="1">DDE-1 domain-containing protein</fullName>
    </recommendedName>
</protein>
<dbReference type="GO" id="GO:0003676">
    <property type="term" value="F:nucleic acid binding"/>
    <property type="evidence" value="ECO:0007669"/>
    <property type="project" value="InterPro"/>
</dbReference>
<name>A0A151IKU0_9HYME</name>